<evidence type="ECO:0000313" key="2">
    <source>
        <dbReference type="Proteomes" id="UP000002730"/>
    </source>
</evidence>
<keyword evidence="2" id="KW-1185">Reference proteome</keyword>
<proteinExistence type="predicted"/>
<name>D9SWF4_CLOC7</name>
<organism evidence="1 2">
    <name type="scientific">Clostridium cellulovorans (strain ATCC 35296 / DSM 3052 / OCM 3 / 743B)</name>
    <dbReference type="NCBI Taxonomy" id="573061"/>
    <lineage>
        <taxon>Bacteria</taxon>
        <taxon>Bacillati</taxon>
        <taxon>Bacillota</taxon>
        <taxon>Clostridia</taxon>
        <taxon>Eubacteriales</taxon>
        <taxon>Clostridiaceae</taxon>
        <taxon>Clostridium</taxon>
    </lineage>
</organism>
<dbReference type="EMBL" id="CP002160">
    <property type="protein sequence ID" value="ADL53236.1"/>
    <property type="molecule type" value="Genomic_DNA"/>
</dbReference>
<evidence type="ECO:0000313" key="1">
    <source>
        <dbReference type="EMBL" id="ADL53236.1"/>
    </source>
</evidence>
<accession>D9SWF4</accession>
<reference evidence="1 2" key="1">
    <citation type="submission" date="2010-08" db="EMBL/GenBank/DDBJ databases">
        <title>Complete sequence of Clostridium cellulovorans 743B.</title>
        <authorList>
            <consortium name="US DOE Joint Genome Institute"/>
            <person name="Lucas S."/>
            <person name="Copeland A."/>
            <person name="Lapidus A."/>
            <person name="Cheng J.-F."/>
            <person name="Bruce D."/>
            <person name="Goodwin L."/>
            <person name="Pitluck S."/>
            <person name="Chertkov O."/>
            <person name="Detter J.C."/>
            <person name="Han C."/>
            <person name="Tapia R."/>
            <person name="Land M."/>
            <person name="Hauser L."/>
            <person name="Chang Y.-J."/>
            <person name="Jeffries C."/>
            <person name="Kyrpides N."/>
            <person name="Ivanova N."/>
            <person name="Mikhailova N."/>
            <person name="Hemme C.L."/>
            <person name="Woyke T."/>
        </authorList>
    </citation>
    <scope>NUCLEOTIDE SEQUENCE [LARGE SCALE GENOMIC DNA]</scope>
    <source>
        <strain evidence="2">ATCC 35296 / DSM 3052 / OCM 3 / 743B</strain>
    </source>
</reference>
<dbReference type="Proteomes" id="UP000002730">
    <property type="component" value="Chromosome"/>
</dbReference>
<dbReference type="HOGENOM" id="CLU_2367856_0_0_9"/>
<dbReference type="RefSeq" id="WP_013291896.1">
    <property type="nucleotide sequence ID" value="NC_014393.1"/>
</dbReference>
<gene>
    <name evidence="1" type="ordered locus">Clocel_3560</name>
</gene>
<protein>
    <submittedName>
        <fullName evidence="1">Uncharacterized protein</fullName>
    </submittedName>
</protein>
<dbReference type="KEGG" id="ccb:Clocel_3560"/>
<sequence>MRHKLKTYVAEGEGAKAKIEAISIKKAARKEFDIYLDYDFLYEKIYRDKSEKTSYKHNNKSYKGYKKPVRVNTLPQQQSFLNKLIGKIKRWLKCA</sequence>
<dbReference type="STRING" id="573061.Clocel_3560"/>
<dbReference type="AlphaFoldDB" id="D9SWF4"/>